<feature type="transmembrane region" description="Helical" evidence="1">
    <location>
        <begin position="53"/>
        <end position="72"/>
    </location>
</feature>
<organism evidence="2 3">
    <name type="scientific">Microbispora oryzae</name>
    <dbReference type="NCBI Taxonomy" id="2806554"/>
    <lineage>
        <taxon>Bacteria</taxon>
        <taxon>Bacillati</taxon>
        <taxon>Actinomycetota</taxon>
        <taxon>Actinomycetes</taxon>
        <taxon>Streptosporangiales</taxon>
        <taxon>Streptosporangiaceae</taxon>
        <taxon>Microbispora</taxon>
    </lineage>
</organism>
<keyword evidence="1" id="KW-0472">Membrane</keyword>
<dbReference type="RefSeq" id="WP_210159071.1">
    <property type="nucleotide sequence ID" value="NZ_JAFCNB010000023.1"/>
</dbReference>
<keyword evidence="1" id="KW-0812">Transmembrane</keyword>
<keyword evidence="1" id="KW-1133">Transmembrane helix</keyword>
<evidence type="ECO:0000313" key="3">
    <source>
        <dbReference type="Proteomes" id="UP000674234"/>
    </source>
</evidence>
<feature type="transmembrane region" description="Helical" evidence="1">
    <location>
        <begin position="106"/>
        <end position="126"/>
    </location>
</feature>
<reference evidence="2" key="1">
    <citation type="submission" date="2021-02" db="EMBL/GenBank/DDBJ databases">
        <title>Draft genome sequence of Microbispora sp. RL4-1S isolated from rice leaves in Thailand.</title>
        <authorList>
            <person name="Muangham S."/>
            <person name="Duangmal K."/>
        </authorList>
    </citation>
    <scope>NUCLEOTIDE SEQUENCE</scope>
    <source>
        <strain evidence="2">RL4-1S</strain>
    </source>
</reference>
<dbReference type="Proteomes" id="UP000674234">
    <property type="component" value="Unassembled WGS sequence"/>
</dbReference>
<keyword evidence="3" id="KW-1185">Reference proteome</keyword>
<dbReference type="EMBL" id="JAFCNB010000023">
    <property type="protein sequence ID" value="MBP2707807.1"/>
    <property type="molecule type" value="Genomic_DNA"/>
</dbReference>
<feature type="transmembrane region" description="Helical" evidence="1">
    <location>
        <begin position="79"/>
        <end position="100"/>
    </location>
</feature>
<gene>
    <name evidence="2" type="ORF">JOL79_28905</name>
</gene>
<accession>A0A940WPY4</accession>
<proteinExistence type="predicted"/>
<dbReference type="AlphaFoldDB" id="A0A940WPY4"/>
<comment type="caution">
    <text evidence="2">The sequence shown here is derived from an EMBL/GenBank/DDBJ whole genome shotgun (WGS) entry which is preliminary data.</text>
</comment>
<evidence type="ECO:0000256" key="1">
    <source>
        <dbReference type="SAM" id="Phobius"/>
    </source>
</evidence>
<protein>
    <submittedName>
        <fullName evidence="2">Uncharacterized protein</fullName>
    </submittedName>
</protein>
<name>A0A940WPY4_9ACTN</name>
<sequence length="149" mass="15484">MTDDVRDSGRVRRWPYLLCRGTTAGLGALGVAQAVFAGSFLGGHYDALRVHSTTALVMVAVAVVQAAGVVVMRRAGGPWSVLLFGLAFPVILGGLTGLGMGRVLTLHVPLGVLAVVGLLRLAAWVWRTPVPARAQAAGRVHDRPVGALS</sequence>
<evidence type="ECO:0000313" key="2">
    <source>
        <dbReference type="EMBL" id="MBP2707807.1"/>
    </source>
</evidence>
<feature type="transmembrane region" description="Helical" evidence="1">
    <location>
        <begin position="21"/>
        <end position="41"/>
    </location>
</feature>